<reference evidence="1" key="1">
    <citation type="submission" date="2021-01" db="EMBL/GenBank/DDBJ databases">
        <authorList>
            <person name="Sun Q."/>
        </authorList>
    </citation>
    <scope>NUCLEOTIDE SEQUENCE</scope>
    <source>
        <strain evidence="1">YIM B02566</strain>
    </source>
</reference>
<evidence type="ECO:0000313" key="1">
    <source>
        <dbReference type="EMBL" id="MBK1868346.1"/>
    </source>
</evidence>
<comment type="caution">
    <text evidence="1">The sequence shown here is derived from an EMBL/GenBank/DDBJ whole genome shotgun (WGS) entry which is preliminary data.</text>
</comment>
<dbReference type="EMBL" id="JAENHL010000007">
    <property type="protein sequence ID" value="MBK1868346.1"/>
    <property type="molecule type" value="Genomic_DNA"/>
</dbReference>
<evidence type="ECO:0000313" key="2">
    <source>
        <dbReference type="Proteomes" id="UP000616151"/>
    </source>
</evidence>
<gene>
    <name evidence="1" type="ORF">JHL16_18480</name>
</gene>
<keyword evidence="2" id="KW-1185">Reference proteome</keyword>
<dbReference type="Proteomes" id="UP000616151">
    <property type="component" value="Unassembled WGS sequence"/>
</dbReference>
<protein>
    <submittedName>
        <fullName evidence="1">MFS transporter</fullName>
    </submittedName>
</protein>
<name>A0ACC5R6P4_9HYPH</name>
<proteinExistence type="predicted"/>
<sequence length="511" mass="53454">MTTTTEAPAKAGNREWIGLAVLALPCVIYSMDLTVLNLAVPQLSEQLKPSASQLLWIIDIYGFFVAGSLIIMGNLGDRIGRRKLLMIGAVAFGLASIFAAFASDAVTLIIARAILGIAGATLAPSTLSLIRNMFHDPRERTTAIGIWVAAFSVGGAIGPLFGGVLLEHFWWGSVFLVNVPIMILLLAVAPVLLPEFRDETATPLDIASAAMSLIAVLAVIYGLKQFAEHGMGWQPALSVIVGVAVALLFARRQRQLSHPLIDFTLFRKPAFSASLTVYMLGVLVAFGFFLFISQYLQLVLAMRPLEASLWMLPSGLSFILGSMLAPKIVRSFHPAYVMAGGLAIAGLACLLLTQIDSTYGLAILIAGFILMSLGLAPAFTLTTDLVVNAAPPERAGAAAAISETSAEFGGALGIAVLGSIMTAIYRGAMSKVIPADLPHEAAEAALGTLGGAVAVAAELPGETGALILAAARTAFTEALVITAVICAVIALTAALLAAFMLRRVEPAAHHN</sequence>
<accession>A0ACC5R6P4</accession>
<organism evidence="1 2">
    <name type="scientific">Taklimakanibacter albus</name>
    <dbReference type="NCBI Taxonomy" id="2800327"/>
    <lineage>
        <taxon>Bacteria</taxon>
        <taxon>Pseudomonadati</taxon>
        <taxon>Pseudomonadota</taxon>
        <taxon>Alphaproteobacteria</taxon>
        <taxon>Hyphomicrobiales</taxon>
        <taxon>Aestuariivirgaceae</taxon>
        <taxon>Taklimakanibacter</taxon>
    </lineage>
</organism>